<protein>
    <submittedName>
        <fullName evidence="2">Uncharacterized protein</fullName>
    </submittedName>
</protein>
<feature type="region of interest" description="Disordered" evidence="1">
    <location>
        <begin position="18"/>
        <end position="87"/>
    </location>
</feature>
<proteinExistence type="predicted"/>
<gene>
    <name evidence="2" type="ORF">MPIPNATIZW_LOCUS2703</name>
</gene>
<name>A0ABN9ZDZ6_PIPNA</name>
<evidence type="ECO:0000313" key="2">
    <source>
        <dbReference type="EMBL" id="CAK6434397.1"/>
    </source>
</evidence>
<accession>A0ABN9ZDZ6</accession>
<evidence type="ECO:0000313" key="3">
    <source>
        <dbReference type="Proteomes" id="UP001314169"/>
    </source>
</evidence>
<dbReference type="Proteomes" id="UP001314169">
    <property type="component" value="Chromosome 11"/>
</dbReference>
<sequence length="114" mass="12359">MNLHTPYLELPTSCATLKRGTKQGQVTDANSYANTSSSTSMNSASLPPAKCKKRGRMDNGNGRHMPPNSGQSQSTKAQGPNWGSFVGIHLHQPGQVMLHESQNKFSTDNLARTF</sequence>
<feature type="compositionally biased region" description="Polar residues" evidence="1">
    <location>
        <begin position="68"/>
        <end position="78"/>
    </location>
</feature>
<reference evidence="2" key="1">
    <citation type="submission" date="2023-12" db="EMBL/GenBank/DDBJ databases">
        <authorList>
            <person name="Brown T."/>
        </authorList>
    </citation>
    <scope>NUCLEOTIDE SEQUENCE</scope>
</reference>
<organism evidence="2 3">
    <name type="scientific">Pipistrellus nathusii</name>
    <name type="common">Nathusius' pipistrelle</name>
    <dbReference type="NCBI Taxonomy" id="59473"/>
    <lineage>
        <taxon>Eukaryota</taxon>
        <taxon>Metazoa</taxon>
        <taxon>Chordata</taxon>
        <taxon>Craniata</taxon>
        <taxon>Vertebrata</taxon>
        <taxon>Euteleostomi</taxon>
        <taxon>Mammalia</taxon>
        <taxon>Eutheria</taxon>
        <taxon>Laurasiatheria</taxon>
        <taxon>Chiroptera</taxon>
        <taxon>Yangochiroptera</taxon>
        <taxon>Vespertilionidae</taxon>
        <taxon>Pipistrellus</taxon>
    </lineage>
</organism>
<keyword evidence="3" id="KW-1185">Reference proteome</keyword>
<feature type="compositionally biased region" description="Low complexity" evidence="1">
    <location>
        <begin position="27"/>
        <end position="45"/>
    </location>
</feature>
<dbReference type="EMBL" id="OY882868">
    <property type="protein sequence ID" value="CAK6434397.1"/>
    <property type="molecule type" value="Genomic_DNA"/>
</dbReference>
<evidence type="ECO:0000256" key="1">
    <source>
        <dbReference type="SAM" id="MobiDB-lite"/>
    </source>
</evidence>